<organism evidence="1 2">
    <name type="scientific">Blastomonas fulva</name>
    <dbReference type="NCBI Taxonomy" id="1550728"/>
    <lineage>
        <taxon>Bacteria</taxon>
        <taxon>Pseudomonadati</taxon>
        <taxon>Pseudomonadota</taxon>
        <taxon>Alphaproteobacteria</taxon>
        <taxon>Sphingomonadales</taxon>
        <taxon>Sphingomonadaceae</taxon>
        <taxon>Blastomonas</taxon>
    </lineage>
</organism>
<gene>
    <name evidence="1" type="ORF">B5J99_14540</name>
</gene>
<accession>A0ABM6M9F1</accession>
<dbReference type="Proteomes" id="UP000258016">
    <property type="component" value="Chromosome"/>
</dbReference>
<protein>
    <submittedName>
        <fullName evidence="1">Uncharacterized protein</fullName>
    </submittedName>
</protein>
<keyword evidence="2" id="KW-1185">Reference proteome</keyword>
<dbReference type="EMBL" id="CP020083">
    <property type="protein sequence ID" value="ASR52526.1"/>
    <property type="molecule type" value="Genomic_DNA"/>
</dbReference>
<proteinExistence type="predicted"/>
<reference evidence="1 2" key="1">
    <citation type="submission" date="2017-03" db="EMBL/GenBank/DDBJ databases">
        <title>Complete genome sequence of Blastomonas fulva degrading microcsystin LR.</title>
        <authorList>
            <person name="Lee H.-g."/>
            <person name="Jin L."/>
            <person name="oh H.-M."/>
        </authorList>
    </citation>
    <scope>NUCLEOTIDE SEQUENCE [LARGE SCALE GENOMIC DNA]</scope>
    <source>
        <strain evidence="1 2">T2</strain>
    </source>
</reference>
<sequence length="70" mass="7351">MSAMAILGQNYRQRRRPKGPLILVALAVLVVAFLAFAYSRGGEVPTARVEKQIALPTAAASNAATAQPEG</sequence>
<name>A0ABM6M9F1_9SPHN</name>
<evidence type="ECO:0000313" key="2">
    <source>
        <dbReference type="Proteomes" id="UP000258016"/>
    </source>
</evidence>
<evidence type="ECO:0000313" key="1">
    <source>
        <dbReference type="EMBL" id="ASR52526.1"/>
    </source>
</evidence>